<accession>A4G579</accession>
<name>A4G579_HERAR</name>
<evidence type="ECO:0000313" key="1">
    <source>
        <dbReference type="EMBL" id="CAL61666.1"/>
    </source>
</evidence>
<keyword evidence="2" id="KW-1185">Reference proteome</keyword>
<dbReference type="HOGENOM" id="CLU_2617168_0_0_4"/>
<proteinExistence type="predicted"/>
<organism evidence="1 2">
    <name type="scientific">Herminiimonas arsenicoxydans</name>
    <dbReference type="NCBI Taxonomy" id="204773"/>
    <lineage>
        <taxon>Bacteria</taxon>
        <taxon>Pseudomonadati</taxon>
        <taxon>Pseudomonadota</taxon>
        <taxon>Betaproteobacteria</taxon>
        <taxon>Burkholderiales</taxon>
        <taxon>Oxalobacteraceae</taxon>
        <taxon>Herminiimonas</taxon>
    </lineage>
</organism>
<dbReference type="Proteomes" id="UP000006697">
    <property type="component" value="Chromosome"/>
</dbReference>
<dbReference type="KEGG" id="har:HEAR1497"/>
<evidence type="ECO:0000313" key="2">
    <source>
        <dbReference type="Proteomes" id="UP000006697"/>
    </source>
</evidence>
<reference evidence="1 2" key="1">
    <citation type="journal article" date="2007" name="PLoS Genet.">
        <title>A tale of two oxidation states: bacterial colonization of arsenic-rich environments.</title>
        <authorList>
            <person name="Muller D."/>
            <person name="Medigue C."/>
            <person name="Koechler S."/>
            <person name="Barbe V."/>
            <person name="Barakat M."/>
            <person name="Talla E."/>
            <person name="Bonnefoy V."/>
            <person name="Krin E."/>
            <person name="Arsene-Ploetze F."/>
            <person name="Carapito C."/>
            <person name="Chandler M."/>
            <person name="Cournoyer B."/>
            <person name="Cruveiller S."/>
            <person name="Dossat C."/>
            <person name="Duval S."/>
            <person name="Heymann M."/>
            <person name="Leize E."/>
            <person name="Lieutaud A."/>
            <person name="Lievremont D."/>
            <person name="Makita Y."/>
            <person name="Mangenot S."/>
            <person name="Nitschke W."/>
            <person name="Ortet P."/>
            <person name="Perdrial N."/>
            <person name="Schoepp B."/>
            <person name="Siguier N."/>
            <person name="Simeonova D.D."/>
            <person name="Rouy Z."/>
            <person name="Segurens B."/>
            <person name="Turlin E."/>
            <person name="Vallenet D."/>
            <person name="Van Dorsselaer A."/>
            <person name="Weiss S."/>
            <person name="Weissenbach J."/>
            <person name="Lett M.C."/>
            <person name="Danchin A."/>
            <person name="Bertin P.N."/>
        </authorList>
    </citation>
    <scope>NUCLEOTIDE SEQUENCE [LARGE SCALE GENOMIC DNA]</scope>
    <source>
        <strain evidence="2">ULPAs1</strain>
    </source>
</reference>
<dbReference type="EMBL" id="CU207211">
    <property type="protein sequence ID" value="CAL61666.1"/>
    <property type="molecule type" value="Genomic_DNA"/>
</dbReference>
<gene>
    <name evidence="1" type="ordered locus">HEAR1497</name>
</gene>
<sequence length="78" mass="8245">MSAFDHLPRIGFSSHFADGGLHDVSPLQSFLRGLRGTRFSVLLIDGPSGVLDAQQAETIGQRLIDMVELGLPAAGAGR</sequence>
<dbReference type="AlphaFoldDB" id="A4G579"/>
<protein>
    <submittedName>
        <fullName evidence="1">Uncharacterized protein</fullName>
    </submittedName>
</protein>